<evidence type="ECO:0000259" key="1">
    <source>
        <dbReference type="Pfam" id="PF22768"/>
    </source>
</evidence>
<dbReference type="InterPro" id="IPR054738">
    <property type="entry name" value="Siphovirus-type_tail_C"/>
</dbReference>
<protein>
    <submittedName>
        <fullName evidence="2">Tail protein</fullName>
    </submittedName>
</protein>
<proteinExistence type="predicted"/>
<evidence type="ECO:0000313" key="2">
    <source>
        <dbReference type="EMBL" id="DAF46551.1"/>
    </source>
</evidence>
<dbReference type="Pfam" id="PF22768">
    <property type="entry name" value="SPP1_Dit"/>
    <property type="match status" value="1"/>
</dbReference>
<dbReference type="Gene3D" id="2.40.30.200">
    <property type="match status" value="1"/>
</dbReference>
<dbReference type="EMBL" id="BK032540">
    <property type="protein sequence ID" value="DAF46551.1"/>
    <property type="molecule type" value="Genomic_DNA"/>
</dbReference>
<reference evidence="2" key="1">
    <citation type="journal article" date="2021" name="Proc. Natl. Acad. Sci. U.S.A.">
        <title>A Catalog of Tens of Thousands of Viruses from Human Metagenomes Reveals Hidden Associations with Chronic Diseases.</title>
        <authorList>
            <person name="Tisza M.J."/>
            <person name="Buck C.B."/>
        </authorList>
    </citation>
    <scope>NUCLEOTIDE SEQUENCE</scope>
    <source>
        <strain evidence="2">Ct1ba2</strain>
    </source>
</reference>
<accession>A0A8S5S7A3</accession>
<feature type="domain" description="Siphovirus-type tail component C-terminal" evidence="1">
    <location>
        <begin position="150"/>
        <end position="246"/>
    </location>
</feature>
<name>A0A8S5S7A3_9CAUD</name>
<organism evidence="2">
    <name type="scientific">Myoviridae sp. ct1ba2</name>
    <dbReference type="NCBI Taxonomy" id="2827654"/>
    <lineage>
        <taxon>Viruses</taxon>
        <taxon>Duplodnaviria</taxon>
        <taxon>Heunggongvirae</taxon>
        <taxon>Uroviricota</taxon>
        <taxon>Caudoviricetes</taxon>
    </lineage>
</organism>
<sequence length="247" mass="29121">MILKKKILIDDKQLNKKVIVEKVERTVLPTLEFESYQAMGDGLYLSDTRKRESLISVRLRIMSRDTREKIKIRDEIMQALNKRGYIKLEIRGEFPQVRYDICKLKSSGKEEYTRYYGLMELEFINPYGVMFGLEKELTYSSTRGIQYLCTSEIYPQIVVSPSSTDFTLENKSAGSKIHMITSNKIDKVMIDLDKKFIYIYTSDEQIEKESLMRFLTLDSDFFNIKNHDELKLTNCTIQKATYTERWL</sequence>